<dbReference type="PANTHER" id="PTHR43537:SF49">
    <property type="entry name" value="TRANSCRIPTIONAL REGULATORY PROTEIN"/>
    <property type="match status" value="1"/>
</dbReference>
<dbReference type="SUPFAM" id="SSF48008">
    <property type="entry name" value="GntR ligand-binding domain-like"/>
    <property type="match status" value="1"/>
</dbReference>
<dbReference type="InterPro" id="IPR000524">
    <property type="entry name" value="Tscrpt_reg_HTH_GntR"/>
</dbReference>
<dbReference type="PROSITE" id="PS50949">
    <property type="entry name" value="HTH_GNTR"/>
    <property type="match status" value="1"/>
</dbReference>
<dbReference type="SMART" id="SM00895">
    <property type="entry name" value="FCD"/>
    <property type="match status" value="1"/>
</dbReference>
<evidence type="ECO:0000256" key="3">
    <source>
        <dbReference type="ARBA" id="ARBA00023163"/>
    </source>
</evidence>
<dbReference type="EMBL" id="FBYC01000001">
    <property type="protein sequence ID" value="CUX79349.1"/>
    <property type="molecule type" value="Genomic_DNA"/>
</dbReference>
<evidence type="ECO:0000313" key="8">
    <source>
        <dbReference type="Proteomes" id="UP000182045"/>
    </source>
</evidence>
<dbReference type="SMART" id="SM00345">
    <property type="entry name" value="HTH_GNTR"/>
    <property type="match status" value="1"/>
</dbReference>
<comment type="caution">
    <text evidence="6">The sequence shown here is derived from an EMBL/GenBank/DDBJ whole genome shotgun (WGS) entry which is preliminary data.</text>
</comment>
<dbReference type="Gene3D" id="1.10.10.10">
    <property type="entry name" value="Winged helix-like DNA-binding domain superfamily/Winged helix DNA-binding domain"/>
    <property type="match status" value="1"/>
</dbReference>
<dbReference type="STRING" id="1666912.Ga0058931_0027"/>
<dbReference type="Proteomes" id="UP000050413">
    <property type="component" value="Unassembled WGS sequence"/>
</dbReference>
<dbReference type="SUPFAM" id="SSF46785">
    <property type="entry name" value="Winged helix' DNA-binding domain"/>
    <property type="match status" value="1"/>
</dbReference>
<dbReference type="CDD" id="cd07377">
    <property type="entry name" value="WHTH_GntR"/>
    <property type="match status" value="1"/>
</dbReference>
<organism evidence="6 7">
    <name type="scientific">Roseibaca calidilacus</name>
    <dbReference type="NCBI Taxonomy" id="1666912"/>
    <lineage>
        <taxon>Bacteria</taxon>
        <taxon>Pseudomonadati</taxon>
        <taxon>Pseudomonadota</taxon>
        <taxon>Alphaproteobacteria</taxon>
        <taxon>Rhodobacterales</taxon>
        <taxon>Paracoccaceae</taxon>
        <taxon>Roseinatronobacter</taxon>
    </lineage>
</organism>
<name>A0A0P7VQ76_9RHOB</name>
<evidence type="ECO:0000256" key="2">
    <source>
        <dbReference type="ARBA" id="ARBA00023125"/>
    </source>
</evidence>
<dbReference type="PANTHER" id="PTHR43537">
    <property type="entry name" value="TRANSCRIPTIONAL REGULATOR, GNTR FAMILY"/>
    <property type="match status" value="1"/>
</dbReference>
<reference evidence="6 7" key="1">
    <citation type="submission" date="2015-09" db="EMBL/GenBank/DDBJ databases">
        <title>Identification and resolution of microdiversity through metagenomic sequencing of parallel consortia.</title>
        <authorList>
            <person name="Nelson W.C."/>
            <person name="Romine M.F."/>
            <person name="Lindemann S.R."/>
        </authorList>
    </citation>
    <scope>NUCLEOTIDE SEQUENCE [LARGE SCALE GENOMIC DNA]</scope>
    <source>
        <strain evidence="6">HL-91</strain>
    </source>
</reference>
<evidence type="ECO:0000259" key="4">
    <source>
        <dbReference type="PROSITE" id="PS50949"/>
    </source>
</evidence>
<keyword evidence="2" id="KW-0238">DNA-binding</keyword>
<dbReference type="Proteomes" id="UP000182045">
    <property type="component" value="Unassembled WGS sequence"/>
</dbReference>
<dbReference type="GO" id="GO:0003700">
    <property type="term" value="F:DNA-binding transcription factor activity"/>
    <property type="evidence" value="ECO:0007669"/>
    <property type="project" value="InterPro"/>
</dbReference>
<keyword evidence="3" id="KW-0804">Transcription</keyword>
<dbReference type="PRINTS" id="PR00035">
    <property type="entry name" value="HTHGNTR"/>
</dbReference>
<dbReference type="Pfam" id="PF07729">
    <property type="entry name" value="FCD"/>
    <property type="match status" value="1"/>
</dbReference>
<evidence type="ECO:0000313" key="5">
    <source>
        <dbReference type="EMBL" id="CUX79349.1"/>
    </source>
</evidence>
<evidence type="ECO:0000313" key="6">
    <source>
        <dbReference type="EMBL" id="KPP88957.1"/>
    </source>
</evidence>
<dbReference type="PATRIC" id="fig|1666912.4.peg.2071"/>
<keyword evidence="1" id="KW-0805">Transcription regulation</keyword>
<evidence type="ECO:0000256" key="1">
    <source>
        <dbReference type="ARBA" id="ARBA00023015"/>
    </source>
</evidence>
<dbReference type="EMBL" id="LJSG01000023">
    <property type="protein sequence ID" value="KPP88957.1"/>
    <property type="molecule type" value="Genomic_DNA"/>
</dbReference>
<sequence>MSKPADPIAELPQGHTAYDRLLNDIRQGKITPGTRLREVELAARLGLSRTPIREAIRRLEADGLVEHLPRQGASLRRLTYAEVMELYDMRAVLEGTAARLAARAASDLELRELAEINAEMIQSDAPAETARLNRQFHAALINAAKNRYLKRAIGSMARTLLILGPSTLHDPARSAAAAQEHAALLQALELRDGALAETRMRDHIEAAHRIRLRQLRDAGLMGADEQSERDTGPL</sequence>
<dbReference type="InterPro" id="IPR036390">
    <property type="entry name" value="WH_DNA-bd_sf"/>
</dbReference>
<dbReference type="InterPro" id="IPR036388">
    <property type="entry name" value="WH-like_DNA-bd_sf"/>
</dbReference>
<dbReference type="Gene3D" id="1.20.120.530">
    <property type="entry name" value="GntR ligand-binding domain-like"/>
    <property type="match status" value="1"/>
</dbReference>
<dbReference type="GO" id="GO:0043565">
    <property type="term" value="F:sequence-specific DNA binding"/>
    <property type="evidence" value="ECO:0007669"/>
    <property type="project" value="InterPro"/>
</dbReference>
<proteinExistence type="predicted"/>
<reference evidence="5 8" key="2">
    <citation type="submission" date="2016-01" db="EMBL/GenBank/DDBJ databases">
        <authorList>
            <person name="Varghese N."/>
        </authorList>
    </citation>
    <scope>NUCLEOTIDE SEQUENCE [LARGE SCALE GENOMIC DNA]</scope>
    <source>
        <strain evidence="5 8">HL-91</strain>
    </source>
</reference>
<dbReference type="InterPro" id="IPR011711">
    <property type="entry name" value="GntR_C"/>
</dbReference>
<protein>
    <submittedName>
        <fullName evidence="6">Transcriptional regulator, GntR family</fullName>
    </submittedName>
</protein>
<dbReference type="AlphaFoldDB" id="A0A0P7VQ76"/>
<accession>A0A0P7VQ76</accession>
<dbReference type="InterPro" id="IPR000485">
    <property type="entry name" value="AsnC-type_HTH_dom"/>
</dbReference>
<feature type="domain" description="HTH gntR-type" evidence="4">
    <location>
        <begin position="11"/>
        <end position="78"/>
    </location>
</feature>
<dbReference type="PRINTS" id="PR00033">
    <property type="entry name" value="HTHASNC"/>
</dbReference>
<dbReference type="RefSeq" id="WP_072244178.1">
    <property type="nucleotide sequence ID" value="NZ_FBYC01000001.1"/>
</dbReference>
<evidence type="ECO:0000313" key="7">
    <source>
        <dbReference type="Proteomes" id="UP000050413"/>
    </source>
</evidence>
<dbReference type="OrthoDB" id="8114900at2"/>
<gene>
    <name evidence="5" type="ORF">Ga0058931_0027</name>
    <name evidence="6" type="ORF">HLUCCA05_14675</name>
</gene>
<keyword evidence="8" id="KW-1185">Reference proteome</keyword>
<dbReference type="Pfam" id="PF00392">
    <property type="entry name" value="GntR"/>
    <property type="match status" value="1"/>
</dbReference>
<dbReference type="InterPro" id="IPR008920">
    <property type="entry name" value="TF_FadR/GntR_C"/>
</dbReference>